<comment type="caution">
    <text evidence="3">The sequence shown here is derived from an EMBL/GenBank/DDBJ whole genome shotgun (WGS) entry which is preliminary data.</text>
</comment>
<dbReference type="Proteomes" id="UP000564573">
    <property type="component" value="Unassembled WGS sequence"/>
</dbReference>
<evidence type="ECO:0000313" key="3">
    <source>
        <dbReference type="EMBL" id="MBB3662953.1"/>
    </source>
</evidence>
<feature type="chain" id="PRO_5032458455" description="Lipase" evidence="2">
    <location>
        <begin position="34"/>
        <end position="442"/>
    </location>
</feature>
<dbReference type="InterPro" id="IPR029058">
    <property type="entry name" value="AB_hydrolase_fold"/>
</dbReference>
<evidence type="ECO:0000313" key="4">
    <source>
        <dbReference type="Proteomes" id="UP000564573"/>
    </source>
</evidence>
<sequence length="442" mass="46407">MRSARRGRVTASLATIALSATAASMLTAAPAAASPANTSQTTASQATAAQTTAAQTTAASPVTAASDEFYTPPSPLPDGESGDVIRNEETEFFLDPLKLTRAPADAQRVMYRSTDTHGDANAVTGTVLTPHREWDGPGQRPIVGYSAGTQGMGDHCAPSKAMAAGMEYEGVFISGMLAKGYAVAITDYEGLGTPGVHTYVNRKATAHAVLDMVRAARQLPEADLPSDGPVLTAGYSQGGGASAAAAELQPSYAPDVDLIGSFAGAPPADLSAVAEKLDGHYAAAFLLFAVASMHEAYPELGIEDILNEKGREVRGQIEERCTADGLLGHLFTRTSELTVDGRPIGDYLDEEPFRSAVEEQRIGTLEPQAPVYVAHSRLDDIVPYGQGRDMARSWCEQGATVQFDTLAVPTHVGGYVGAYPKAYAWLDQRVHGEAAPTNCGEF</sequence>
<dbReference type="SUPFAM" id="SSF53474">
    <property type="entry name" value="alpha/beta-Hydrolases"/>
    <property type="match status" value="1"/>
</dbReference>
<dbReference type="PIRSF" id="PIRSF029171">
    <property type="entry name" value="Esterase_LipA"/>
    <property type="match status" value="1"/>
</dbReference>
<dbReference type="EMBL" id="JACIBS010000001">
    <property type="protein sequence ID" value="MBB3662953.1"/>
    <property type="molecule type" value="Genomic_DNA"/>
</dbReference>
<evidence type="ECO:0000256" key="2">
    <source>
        <dbReference type="SAM" id="SignalP"/>
    </source>
</evidence>
<organism evidence="3 4">
    <name type="scientific">Prauserella sediminis</name>
    <dbReference type="NCBI Taxonomy" id="577680"/>
    <lineage>
        <taxon>Bacteria</taxon>
        <taxon>Bacillati</taxon>
        <taxon>Actinomycetota</taxon>
        <taxon>Actinomycetes</taxon>
        <taxon>Pseudonocardiales</taxon>
        <taxon>Pseudonocardiaceae</taxon>
        <taxon>Prauserella</taxon>
        <taxon>Prauserella salsuginis group</taxon>
    </lineage>
</organism>
<dbReference type="PROSITE" id="PS51318">
    <property type="entry name" value="TAT"/>
    <property type="match status" value="1"/>
</dbReference>
<name>A0A839XQP5_9PSEU</name>
<dbReference type="Pfam" id="PF03583">
    <property type="entry name" value="LIP"/>
    <property type="match status" value="1"/>
</dbReference>
<accession>A0A839XQP5</accession>
<dbReference type="PANTHER" id="PTHR34853">
    <property type="match status" value="1"/>
</dbReference>
<gene>
    <name evidence="3" type="ORF">FB384_001857</name>
</gene>
<dbReference type="GO" id="GO:0016042">
    <property type="term" value="P:lipid catabolic process"/>
    <property type="evidence" value="ECO:0007669"/>
    <property type="project" value="InterPro"/>
</dbReference>
<dbReference type="Gene3D" id="1.10.260.130">
    <property type="match status" value="1"/>
</dbReference>
<dbReference type="InterPro" id="IPR005152">
    <property type="entry name" value="Lipase_secreted"/>
</dbReference>
<feature type="signal peptide" evidence="2">
    <location>
        <begin position="1"/>
        <end position="33"/>
    </location>
</feature>
<proteinExistence type="predicted"/>
<keyword evidence="4" id="KW-1185">Reference proteome</keyword>
<dbReference type="AlphaFoldDB" id="A0A839XQP5"/>
<dbReference type="Gene3D" id="3.40.50.1820">
    <property type="entry name" value="alpha/beta hydrolase"/>
    <property type="match status" value="1"/>
</dbReference>
<evidence type="ECO:0000256" key="1">
    <source>
        <dbReference type="SAM" id="MobiDB-lite"/>
    </source>
</evidence>
<protein>
    <recommendedName>
        <fullName evidence="5">Lipase</fullName>
    </recommendedName>
</protein>
<feature type="region of interest" description="Disordered" evidence="1">
    <location>
        <begin position="42"/>
        <end position="61"/>
    </location>
</feature>
<dbReference type="GO" id="GO:0004806">
    <property type="term" value="F:triacylglycerol lipase activity"/>
    <property type="evidence" value="ECO:0007669"/>
    <property type="project" value="InterPro"/>
</dbReference>
<dbReference type="InterPro" id="IPR006311">
    <property type="entry name" value="TAT_signal"/>
</dbReference>
<dbReference type="PANTHER" id="PTHR34853:SF1">
    <property type="entry name" value="LIPASE 5"/>
    <property type="match status" value="1"/>
</dbReference>
<evidence type="ECO:0008006" key="5">
    <source>
        <dbReference type="Google" id="ProtNLM"/>
    </source>
</evidence>
<reference evidence="3 4" key="1">
    <citation type="submission" date="2020-08" db="EMBL/GenBank/DDBJ databases">
        <title>Sequencing the genomes of 1000 actinobacteria strains.</title>
        <authorList>
            <person name="Klenk H.-P."/>
        </authorList>
    </citation>
    <scope>NUCLEOTIDE SEQUENCE [LARGE SCALE GENOMIC DNA]</scope>
    <source>
        <strain evidence="3 4">DSM 45267</strain>
    </source>
</reference>
<keyword evidence="2" id="KW-0732">Signal</keyword>